<dbReference type="EMBL" id="VSRR010120296">
    <property type="protein sequence ID" value="MPC99865.1"/>
    <property type="molecule type" value="Genomic_DNA"/>
</dbReference>
<sequence length="56" mass="6256">MRPSLSLLLLFLLLLLHPPALHYHAPTTTSVMRERMTRWRGEETGGASLASLRADA</sequence>
<dbReference type="AlphaFoldDB" id="A0A5B7JZ28"/>
<gene>
    <name evidence="2" type="ORF">E2C01_095308</name>
</gene>
<proteinExistence type="predicted"/>
<protein>
    <submittedName>
        <fullName evidence="2">Uncharacterized protein</fullName>
    </submittedName>
</protein>
<evidence type="ECO:0000313" key="3">
    <source>
        <dbReference type="Proteomes" id="UP000324222"/>
    </source>
</evidence>
<keyword evidence="1" id="KW-0732">Signal</keyword>
<feature type="chain" id="PRO_5022974512" evidence="1">
    <location>
        <begin position="23"/>
        <end position="56"/>
    </location>
</feature>
<organism evidence="2 3">
    <name type="scientific">Portunus trituberculatus</name>
    <name type="common">Swimming crab</name>
    <name type="synonym">Neptunus trituberculatus</name>
    <dbReference type="NCBI Taxonomy" id="210409"/>
    <lineage>
        <taxon>Eukaryota</taxon>
        <taxon>Metazoa</taxon>
        <taxon>Ecdysozoa</taxon>
        <taxon>Arthropoda</taxon>
        <taxon>Crustacea</taxon>
        <taxon>Multicrustacea</taxon>
        <taxon>Malacostraca</taxon>
        <taxon>Eumalacostraca</taxon>
        <taxon>Eucarida</taxon>
        <taxon>Decapoda</taxon>
        <taxon>Pleocyemata</taxon>
        <taxon>Brachyura</taxon>
        <taxon>Eubrachyura</taxon>
        <taxon>Portunoidea</taxon>
        <taxon>Portunidae</taxon>
        <taxon>Portuninae</taxon>
        <taxon>Portunus</taxon>
    </lineage>
</organism>
<evidence type="ECO:0000313" key="2">
    <source>
        <dbReference type="EMBL" id="MPC99865.1"/>
    </source>
</evidence>
<comment type="caution">
    <text evidence="2">The sequence shown here is derived from an EMBL/GenBank/DDBJ whole genome shotgun (WGS) entry which is preliminary data.</text>
</comment>
<keyword evidence="3" id="KW-1185">Reference proteome</keyword>
<dbReference type="Proteomes" id="UP000324222">
    <property type="component" value="Unassembled WGS sequence"/>
</dbReference>
<feature type="signal peptide" evidence="1">
    <location>
        <begin position="1"/>
        <end position="22"/>
    </location>
</feature>
<name>A0A5B7JZ28_PORTR</name>
<accession>A0A5B7JZ28</accession>
<evidence type="ECO:0000256" key="1">
    <source>
        <dbReference type="SAM" id="SignalP"/>
    </source>
</evidence>
<reference evidence="2 3" key="1">
    <citation type="submission" date="2019-05" db="EMBL/GenBank/DDBJ databases">
        <title>Another draft genome of Portunus trituberculatus and its Hox gene families provides insights of decapod evolution.</title>
        <authorList>
            <person name="Jeong J.-H."/>
            <person name="Song I."/>
            <person name="Kim S."/>
            <person name="Choi T."/>
            <person name="Kim D."/>
            <person name="Ryu S."/>
            <person name="Kim W."/>
        </authorList>
    </citation>
    <scope>NUCLEOTIDE SEQUENCE [LARGE SCALE GENOMIC DNA]</scope>
    <source>
        <tissue evidence="2">Muscle</tissue>
    </source>
</reference>